<keyword evidence="9" id="KW-1185">Reference proteome</keyword>
<feature type="transmembrane region" description="Helical" evidence="7">
    <location>
        <begin position="251"/>
        <end position="271"/>
    </location>
</feature>
<organism evidence="8 9">
    <name type="scientific">Strigamia maritima</name>
    <name type="common">European centipede</name>
    <name type="synonym">Geophilus maritimus</name>
    <dbReference type="NCBI Taxonomy" id="126957"/>
    <lineage>
        <taxon>Eukaryota</taxon>
        <taxon>Metazoa</taxon>
        <taxon>Ecdysozoa</taxon>
        <taxon>Arthropoda</taxon>
        <taxon>Myriapoda</taxon>
        <taxon>Chilopoda</taxon>
        <taxon>Pleurostigmophora</taxon>
        <taxon>Geophilomorpha</taxon>
        <taxon>Linotaeniidae</taxon>
        <taxon>Strigamia</taxon>
    </lineage>
</organism>
<evidence type="ECO:0008006" key="10">
    <source>
        <dbReference type="Google" id="ProtNLM"/>
    </source>
</evidence>
<comment type="subcellular location">
    <subcellularLocation>
        <location evidence="1">Cell membrane</location>
        <topology evidence="1">Multi-pass membrane protein</topology>
    </subcellularLocation>
</comment>
<evidence type="ECO:0000256" key="7">
    <source>
        <dbReference type="SAM" id="Phobius"/>
    </source>
</evidence>
<evidence type="ECO:0000256" key="6">
    <source>
        <dbReference type="ARBA" id="ARBA00023170"/>
    </source>
</evidence>
<name>T1JJ59_STRMM</name>
<feature type="transmembrane region" description="Helical" evidence="7">
    <location>
        <begin position="283"/>
        <end position="303"/>
    </location>
</feature>
<reference evidence="9" key="1">
    <citation type="submission" date="2011-05" db="EMBL/GenBank/DDBJ databases">
        <authorList>
            <person name="Richards S.R."/>
            <person name="Qu J."/>
            <person name="Jiang H."/>
            <person name="Jhangiani S.N."/>
            <person name="Agravi P."/>
            <person name="Goodspeed R."/>
            <person name="Gross S."/>
            <person name="Mandapat C."/>
            <person name="Jackson L."/>
            <person name="Mathew T."/>
            <person name="Pu L."/>
            <person name="Thornton R."/>
            <person name="Saada N."/>
            <person name="Wilczek-Boney K.B."/>
            <person name="Lee S."/>
            <person name="Kovar C."/>
            <person name="Wu Y."/>
            <person name="Scherer S.E."/>
            <person name="Worley K.C."/>
            <person name="Muzny D.M."/>
            <person name="Gibbs R."/>
        </authorList>
    </citation>
    <scope>NUCLEOTIDE SEQUENCE</scope>
    <source>
        <strain evidence="9">Brora</strain>
    </source>
</reference>
<keyword evidence="3 7" id="KW-0812">Transmembrane</keyword>
<dbReference type="PANTHER" id="PTHR21421:SF29">
    <property type="entry name" value="GUSTATORY RECEPTOR 5A FOR TREHALOSE-RELATED"/>
    <property type="match status" value="1"/>
</dbReference>
<dbReference type="GO" id="GO:0038023">
    <property type="term" value="F:signaling receptor activity"/>
    <property type="evidence" value="ECO:0007669"/>
    <property type="project" value="UniProtKB-ARBA"/>
</dbReference>
<dbReference type="GO" id="GO:0051606">
    <property type="term" value="P:detection of stimulus"/>
    <property type="evidence" value="ECO:0007669"/>
    <property type="project" value="UniProtKB-ARBA"/>
</dbReference>
<evidence type="ECO:0000313" key="9">
    <source>
        <dbReference type="Proteomes" id="UP000014500"/>
    </source>
</evidence>
<evidence type="ECO:0000256" key="1">
    <source>
        <dbReference type="ARBA" id="ARBA00004651"/>
    </source>
</evidence>
<feature type="transmembrane region" description="Helical" evidence="7">
    <location>
        <begin position="15"/>
        <end position="32"/>
    </location>
</feature>
<feature type="transmembrane region" description="Helical" evidence="7">
    <location>
        <begin position="81"/>
        <end position="98"/>
    </location>
</feature>
<evidence type="ECO:0000313" key="8">
    <source>
        <dbReference type="EnsemblMetazoa" id="SMAR013889-PA"/>
    </source>
</evidence>
<keyword evidence="5 7" id="KW-0472">Membrane</keyword>
<dbReference type="EnsemblMetazoa" id="SMAR013889-RA">
    <property type="protein sequence ID" value="SMAR013889-PA"/>
    <property type="gene ID" value="SMAR013889"/>
</dbReference>
<dbReference type="PANTHER" id="PTHR21421">
    <property type="entry name" value="GUSTATORY RECEPTOR"/>
    <property type="match status" value="1"/>
</dbReference>
<protein>
    <recommendedName>
        <fullName evidence="10">Gustatory receptor</fullName>
    </recommendedName>
</protein>
<dbReference type="GO" id="GO:0050909">
    <property type="term" value="P:sensory perception of taste"/>
    <property type="evidence" value="ECO:0007669"/>
    <property type="project" value="InterPro"/>
</dbReference>
<dbReference type="GO" id="GO:0005886">
    <property type="term" value="C:plasma membrane"/>
    <property type="evidence" value="ECO:0007669"/>
    <property type="project" value="UniProtKB-SubCell"/>
</dbReference>
<feature type="transmembrane region" description="Helical" evidence="7">
    <location>
        <begin position="129"/>
        <end position="147"/>
    </location>
</feature>
<keyword evidence="6" id="KW-0675">Receptor</keyword>
<accession>T1JJ59</accession>
<dbReference type="InterPro" id="IPR013604">
    <property type="entry name" value="7TM_chemorcpt"/>
</dbReference>
<sequence>MAVAKYVVIKKLQLVWYYIYLAYGITISSKDSKHKKCPLLKKCIFIHFLATQIISWGFTLVNIFFVFSAASESATGLTTNMAYLLVHLNVLASSIIIYKRQKQISTFIQKLFTLFRDGNINLSVIWRRLILYFTLHTFISLIYSIMYTKEFVIGSKLLYKYFFNEFVKKDYVKTFLYIQHMHWYWLCHTYNDICIIFCQYCCQLVSKHFEILKYCIYRSVKLDVPVTNQYMNQIYQKYEELSKLTCQLSDLFSPLLLFWSAGQLTIICLSVSGLKMTVQLPDYFPFMITLVFISREIALLYILSNQAKNIHTEASATAVLISKLRTEENRNTCKKTEIKVSKLLFLTQIQAETIGVNVSGLYTITNSSLLSMAGTLLTYAIIIYQTK</sequence>
<proteinExistence type="predicted"/>
<evidence type="ECO:0000256" key="3">
    <source>
        <dbReference type="ARBA" id="ARBA00022692"/>
    </source>
</evidence>
<keyword evidence="4 7" id="KW-1133">Transmembrane helix</keyword>
<keyword evidence="2" id="KW-1003">Cell membrane</keyword>
<dbReference type="Pfam" id="PF08395">
    <property type="entry name" value="7tm_7"/>
    <property type="match status" value="1"/>
</dbReference>
<dbReference type="AlphaFoldDB" id="T1JJ59"/>
<evidence type="ECO:0000256" key="2">
    <source>
        <dbReference type="ARBA" id="ARBA00022475"/>
    </source>
</evidence>
<feature type="transmembrane region" description="Helical" evidence="7">
    <location>
        <begin position="361"/>
        <end position="384"/>
    </location>
</feature>
<dbReference type="HOGENOM" id="CLU_714386_0_0_1"/>
<evidence type="ECO:0000256" key="4">
    <source>
        <dbReference type="ARBA" id="ARBA00022989"/>
    </source>
</evidence>
<dbReference type="PhylomeDB" id="T1JJ59"/>
<dbReference type="EMBL" id="AFFK01014481">
    <property type="status" value="NOT_ANNOTATED_CDS"/>
    <property type="molecule type" value="Genomic_DNA"/>
</dbReference>
<evidence type="ECO:0000256" key="5">
    <source>
        <dbReference type="ARBA" id="ARBA00023136"/>
    </source>
</evidence>
<reference evidence="8" key="2">
    <citation type="submission" date="2015-02" db="UniProtKB">
        <authorList>
            <consortium name="EnsemblMetazoa"/>
        </authorList>
    </citation>
    <scope>IDENTIFICATION</scope>
</reference>
<dbReference type="Proteomes" id="UP000014500">
    <property type="component" value="Unassembled WGS sequence"/>
</dbReference>
<feature type="transmembrane region" description="Helical" evidence="7">
    <location>
        <begin position="44"/>
        <end position="69"/>
    </location>
</feature>